<organism evidence="23 24">
    <name type="scientific">Mariprofundus erugo</name>
    <dbReference type="NCBI Taxonomy" id="2528639"/>
    <lineage>
        <taxon>Bacteria</taxon>
        <taxon>Pseudomonadati</taxon>
        <taxon>Pseudomonadota</taxon>
        <taxon>Candidatius Mariprofundia</taxon>
        <taxon>Mariprofundales</taxon>
        <taxon>Mariprofundaceae</taxon>
        <taxon>Mariprofundus</taxon>
    </lineage>
</organism>
<dbReference type="InterPro" id="IPR050396">
    <property type="entry name" value="Glycosyltr_51/Transpeptidase"/>
</dbReference>
<dbReference type="NCBIfam" id="TIGR02074">
    <property type="entry name" value="PBP_1a_fam"/>
    <property type="match status" value="1"/>
</dbReference>
<dbReference type="GO" id="GO:0008360">
    <property type="term" value="P:regulation of cell shape"/>
    <property type="evidence" value="ECO:0007669"/>
    <property type="project" value="UniProtKB-KW"/>
</dbReference>
<evidence type="ECO:0000256" key="10">
    <source>
        <dbReference type="ARBA" id="ARBA00022801"/>
    </source>
</evidence>
<comment type="pathway">
    <text evidence="19">Glycan biosynthesis.</text>
</comment>
<dbReference type="GO" id="GO:0009252">
    <property type="term" value="P:peptidoglycan biosynthetic process"/>
    <property type="evidence" value="ECO:0007669"/>
    <property type="project" value="UniProtKB-UniPathway"/>
</dbReference>
<evidence type="ECO:0000256" key="13">
    <source>
        <dbReference type="ARBA" id="ARBA00022989"/>
    </source>
</evidence>
<keyword evidence="5" id="KW-0121">Carboxypeptidase</keyword>
<dbReference type="FunFam" id="1.10.3810.10:FF:000003">
    <property type="entry name" value="Penicillin-binding protein 1a"/>
    <property type="match status" value="1"/>
</dbReference>
<keyword evidence="7" id="KW-0328">Glycosyltransferase</keyword>
<dbReference type="GO" id="GO:0016020">
    <property type="term" value="C:membrane"/>
    <property type="evidence" value="ECO:0007669"/>
    <property type="project" value="UniProtKB-SubCell"/>
</dbReference>
<feature type="domain" description="Penicillin-binding protein transpeptidase" evidence="21">
    <location>
        <begin position="437"/>
        <end position="691"/>
    </location>
</feature>
<keyword evidence="14" id="KW-0472">Membrane</keyword>
<dbReference type="Gene3D" id="1.10.3810.10">
    <property type="entry name" value="Biosynthetic peptidoglycan transglycosylase-like"/>
    <property type="match status" value="1"/>
</dbReference>
<dbReference type="InterPro" id="IPR036950">
    <property type="entry name" value="PBP_transglycosylase"/>
</dbReference>
<evidence type="ECO:0000256" key="9">
    <source>
        <dbReference type="ARBA" id="ARBA00022692"/>
    </source>
</evidence>
<keyword evidence="8" id="KW-0808">Transferase</keyword>
<feature type="region of interest" description="Disordered" evidence="20">
    <location>
        <begin position="769"/>
        <end position="798"/>
    </location>
</feature>
<reference evidence="23 24" key="1">
    <citation type="journal article" date="2019" name="Appl. Environ. Microbiol.">
        <title>Environmental Evidence and Genomic Insight of Iron-oxidizing Bacteria Preference Towards More Corrosion Resistant Stainless Steel at Higher Salinities.</title>
        <authorList>
            <person name="Garrison C.E."/>
            <person name="Price K.A."/>
            <person name="Field E.K."/>
        </authorList>
    </citation>
    <scope>NUCLEOTIDE SEQUENCE [LARGE SCALE GENOMIC DNA]</scope>
    <source>
        <strain evidence="23 24">P3</strain>
    </source>
</reference>
<dbReference type="InterPro" id="IPR001264">
    <property type="entry name" value="Glyco_trans_51"/>
</dbReference>
<feature type="domain" description="Glycosyl transferase family 51" evidence="22">
    <location>
        <begin position="55"/>
        <end position="229"/>
    </location>
</feature>
<dbReference type="Proteomes" id="UP000306585">
    <property type="component" value="Unassembled WGS sequence"/>
</dbReference>
<evidence type="ECO:0000259" key="21">
    <source>
        <dbReference type="Pfam" id="PF00905"/>
    </source>
</evidence>
<dbReference type="Gene3D" id="3.40.710.10">
    <property type="entry name" value="DD-peptidase/beta-lactamase superfamily"/>
    <property type="match status" value="1"/>
</dbReference>
<keyword evidence="15" id="KW-0511">Multifunctional enzyme</keyword>
<keyword evidence="12" id="KW-0573">Peptidoglycan synthesis</keyword>
<dbReference type="AlphaFoldDB" id="A0A5R9GRX9"/>
<dbReference type="GO" id="GO:0030288">
    <property type="term" value="C:outer membrane-bounded periplasmic space"/>
    <property type="evidence" value="ECO:0007669"/>
    <property type="project" value="TreeGrafter"/>
</dbReference>
<evidence type="ECO:0000256" key="7">
    <source>
        <dbReference type="ARBA" id="ARBA00022676"/>
    </source>
</evidence>
<evidence type="ECO:0000256" key="5">
    <source>
        <dbReference type="ARBA" id="ARBA00022645"/>
    </source>
</evidence>
<dbReference type="EC" id="2.4.99.28" evidence="17"/>
<dbReference type="GO" id="GO:0006508">
    <property type="term" value="P:proteolysis"/>
    <property type="evidence" value="ECO:0007669"/>
    <property type="project" value="UniProtKB-KW"/>
</dbReference>
<dbReference type="InterPro" id="IPR001460">
    <property type="entry name" value="PCN-bd_Tpept"/>
</dbReference>
<evidence type="ECO:0000256" key="1">
    <source>
        <dbReference type="ARBA" id="ARBA00004370"/>
    </source>
</evidence>
<evidence type="ECO:0000256" key="20">
    <source>
        <dbReference type="SAM" id="MobiDB-lite"/>
    </source>
</evidence>
<keyword evidence="9" id="KW-0812">Transmembrane</keyword>
<dbReference type="GO" id="GO:0008658">
    <property type="term" value="F:penicillin binding"/>
    <property type="evidence" value="ECO:0007669"/>
    <property type="project" value="InterPro"/>
</dbReference>
<keyword evidence="11" id="KW-0133">Cell shape</keyword>
<dbReference type="InterPro" id="IPR012338">
    <property type="entry name" value="Beta-lactam/transpept-like"/>
</dbReference>
<dbReference type="PANTHER" id="PTHR32282">
    <property type="entry name" value="BINDING PROTEIN TRANSPEPTIDASE, PUTATIVE-RELATED"/>
    <property type="match status" value="1"/>
</dbReference>
<comment type="pathway">
    <text evidence="2">Cell wall biogenesis; peptidoglycan biosynthesis.</text>
</comment>
<evidence type="ECO:0000256" key="15">
    <source>
        <dbReference type="ARBA" id="ARBA00023268"/>
    </source>
</evidence>
<evidence type="ECO:0000256" key="16">
    <source>
        <dbReference type="ARBA" id="ARBA00023316"/>
    </source>
</evidence>
<dbReference type="GO" id="GO:0008955">
    <property type="term" value="F:peptidoglycan glycosyltransferase activity"/>
    <property type="evidence" value="ECO:0007669"/>
    <property type="project" value="UniProtKB-EC"/>
</dbReference>
<evidence type="ECO:0000259" key="22">
    <source>
        <dbReference type="Pfam" id="PF00912"/>
    </source>
</evidence>
<sequence>MRIFFLIAKIAISLSLLAAMGLTIGYMVFSSNLPALSALSEYQPPLVTRVYNTKGELLAEYADEHRIITPFDEIPKQLISAFLAAEDQQFYEHPGINPARILSAAMANLSAGHTIQGGSTITQQVAKNFLLSSERSYTRKIREAILSYRIEQAFSKEDILYLYLNQIYLGRGSYGVASAAWRYFHKPLRELTLAECAVLAGLPKAPGKYAPHINPEKALQRRNTILQMMRDLGMVDKQAVAQAIAEPMRISPLEETKLANAYADQVYHELVQRFGEETLRRQGLTIIVPYDIEAERAAVSALRSGVLDVERRQFYRYPVSHAKSEWDALLKEWRSAAGNTAPSLGEDNLFPALVESVDKNGDLHVNDGFRKWRLSKPKWNWKTIADYKEEGASEATLATLQQRPRQWIAGDEIRLQGDGKSGVRLTQDPSIESALYAIDLERGTVLARVGGFDYQIGGFDRVRQAQRQPGSAFKPFLYTSALASGYTPASIVMDTPLVFEGQSNDDYWRPENYKDKFAGPVTLRNALEHSRNLASIKVLQNIGVQRFLNDLQAYPFQRNFPAQLALALGATEVTPEELTESYAVLASGGQRWKPVAVQQVQDRTGKTLFRAVAGHRCQICHADPVMAVNESMRPAEQTVDPVNAFLITHMMEGVIEHGTGRRALALKRPAAGKTGTTNKQVDAWFMGYTPQVLTGVWTGRDSPTPMGRSETGAHAALPTWLAAMQAFHQEREKKSFTPPQGIEWVTIDTDSGLLPGPDSKDISLEAFRTGTAPTEETQSTNPTTTEPAKEGGFFGLGL</sequence>
<dbReference type="SUPFAM" id="SSF56601">
    <property type="entry name" value="beta-lactamase/transpeptidase-like"/>
    <property type="match status" value="1"/>
</dbReference>
<evidence type="ECO:0000256" key="3">
    <source>
        <dbReference type="ARBA" id="ARBA00007090"/>
    </source>
</evidence>
<proteinExistence type="inferred from homology"/>
<gene>
    <name evidence="23" type="ORF">FEF65_04770</name>
</gene>
<evidence type="ECO:0000256" key="17">
    <source>
        <dbReference type="ARBA" id="ARBA00044770"/>
    </source>
</evidence>
<dbReference type="InterPro" id="IPR023346">
    <property type="entry name" value="Lysozyme-like_dom_sf"/>
</dbReference>
<dbReference type="PANTHER" id="PTHR32282:SF27">
    <property type="entry name" value="PENICILLIN-BINDING PROTEIN 1A"/>
    <property type="match status" value="1"/>
</dbReference>
<evidence type="ECO:0000256" key="11">
    <source>
        <dbReference type="ARBA" id="ARBA00022960"/>
    </source>
</evidence>
<dbReference type="EMBL" id="VBRY01000003">
    <property type="protein sequence ID" value="TLS68308.1"/>
    <property type="molecule type" value="Genomic_DNA"/>
</dbReference>
<keyword evidence="10" id="KW-0378">Hydrolase</keyword>
<dbReference type="OrthoDB" id="5287259at2"/>
<dbReference type="SUPFAM" id="SSF53955">
    <property type="entry name" value="Lysozyme-like"/>
    <property type="match status" value="1"/>
</dbReference>
<protein>
    <recommendedName>
        <fullName evidence="17">peptidoglycan glycosyltransferase</fullName>
        <ecNumber evidence="17">2.4.99.28</ecNumber>
    </recommendedName>
</protein>
<evidence type="ECO:0000256" key="8">
    <source>
        <dbReference type="ARBA" id="ARBA00022679"/>
    </source>
</evidence>
<dbReference type="GO" id="GO:0004180">
    <property type="term" value="F:carboxypeptidase activity"/>
    <property type="evidence" value="ECO:0007669"/>
    <property type="project" value="UniProtKB-KW"/>
</dbReference>
<comment type="caution">
    <text evidence="23">The sequence shown here is derived from an EMBL/GenBank/DDBJ whole genome shotgun (WGS) entry which is preliminary data.</text>
</comment>
<evidence type="ECO:0000256" key="19">
    <source>
        <dbReference type="ARBA" id="ARBA00060592"/>
    </source>
</evidence>
<evidence type="ECO:0000256" key="2">
    <source>
        <dbReference type="ARBA" id="ARBA00004752"/>
    </source>
</evidence>
<comment type="similarity">
    <text evidence="3">In the C-terminal section; belongs to the transpeptidase family.</text>
</comment>
<evidence type="ECO:0000256" key="4">
    <source>
        <dbReference type="ARBA" id="ARBA00007739"/>
    </source>
</evidence>
<comment type="subcellular location">
    <subcellularLocation>
        <location evidence="1">Membrane</location>
    </subcellularLocation>
</comment>
<evidence type="ECO:0000313" key="24">
    <source>
        <dbReference type="Proteomes" id="UP000306585"/>
    </source>
</evidence>
<evidence type="ECO:0000313" key="23">
    <source>
        <dbReference type="EMBL" id="TLS68308.1"/>
    </source>
</evidence>
<dbReference type="Pfam" id="PF00905">
    <property type="entry name" value="Transpeptidase"/>
    <property type="match status" value="1"/>
</dbReference>
<keyword evidence="24" id="KW-1185">Reference proteome</keyword>
<dbReference type="UniPathway" id="UPA00219"/>
<evidence type="ECO:0000256" key="18">
    <source>
        <dbReference type="ARBA" id="ARBA00049902"/>
    </source>
</evidence>
<feature type="compositionally biased region" description="Low complexity" evidence="20">
    <location>
        <begin position="773"/>
        <end position="786"/>
    </location>
</feature>
<dbReference type="Pfam" id="PF00912">
    <property type="entry name" value="Transgly"/>
    <property type="match status" value="1"/>
</dbReference>
<keyword evidence="6" id="KW-0645">Protease</keyword>
<comment type="catalytic activity">
    <reaction evidence="18">
        <text>[GlcNAc-(1-&gt;4)-Mur2Ac(oyl-L-Ala-gamma-D-Glu-L-Lys-D-Ala-D-Ala)](n)-di-trans,octa-cis-undecaprenyl diphosphate + beta-D-GlcNAc-(1-&gt;4)-Mur2Ac(oyl-L-Ala-gamma-D-Glu-L-Lys-D-Ala-D-Ala)-di-trans,octa-cis-undecaprenyl diphosphate = [GlcNAc-(1-&gt;4)-Mur2Ac(oyl-L-Ala-gamma-D-Glu-L-Lys-D-Ala-D-Ala)](n+1)-di-trans,octa-cis-undecaprenyl diphosphate + di-trans,octa-cis-undecaprenyl diphosphate + H(+)</text>
        <dbReference type="Rhea" id="RHEA:23708"/>
        <dbReference type="Rhea" id="RHEA-COMP:9602"/>
        <dbReference type="Rhea" id="RHEA-COMP:9603"/>
        <dbReference type="ChEBI" id="CHEBI:15378"/>
        <dbReference type="ChEBI" id="CHEBI:58405"/>
        <dbReference type="ChEBI" id="CHEBI:60033"/>
        <dbReference type="ChEBI" id="CHEBI:78435"/>
        <dbReference type="EC" id="2.4.99.28"/>
    </reaction>
</comment>
<evidence type="ECO:0000256" key="12">
    <source>
        <dbReference type="ARBA" id="ARBA00022984"/>
    </source>
</evidence>
<name>A0A5R9GRX9_9PROT</name>
<evidence type="ECO:0000256" key="6">
    <source>
        <dbReference type="ARBA" id="ARBA00022670"/>
    </source>
</evidence>
<keyword evidence="16" id="KW-0961">Cell wall biogenesis/degradation</keyword>
<comment type="similarity">
    <text evidence="4">In the N-terminal section; belongs to the glycosyltransferase 51 family.</text>
</comment>
<evidence type="ECO:0000256" key="14">
    <source>
        <dbReference type="ARBA" id="ARBA00023136"/>
    </source>
</evidence>
<keyword evidence="13" id="KW-1133">Transmembrane helix</keyword>
<dbReference type="GO" id="GO:0071555">
    <property type="term" value="P:cell wall organization"/>
    <property type="evidence" value="ECO:0007669"/>
    <property type="project" value="UniProtKB-KW"/>
</dbReference>
<accession>A0A5R9GRX9</accession>